<name>U9SYD0_RHIID</name>
<reference evidence="1" key="1">
    <citation type="submission" date="2013-07" db="EMBL/GenBank/DDBJ databases">
        <title>The genome of an arbuscular mycorrhizal fungus provides insights into the evolution of the oldest plant symbiosis.</title>
        <authorList>
            <consortium name="DOE Joint Genome Institute"/>
            <person name="Tisserant E."/>
            <person name="Malbreil M."/>
            <person name="Kuo A."/>
            <person name="Kohler A."/>
            <person name="Symeonidi A."/>
            <person name="Balestrini R."/>
            <person name="Charron P."/>
            <person name="Duensing N."/>
            <person name="Frei-dit-Frey N."/>
            <person name="Gianinazzi-Pearson V."/>
            <person name="Gilbert B."/>
            <person name="Handa Y."/>
            <person name="Hijri M."/>
            <person name="Kaul R."/>
            <person name="Kawaguchi M."/>
            <person name="Krajinski F."/>
            <person name="Lammers P."/>
            <person name="Lapierre D."/>
            <person name="Masclaux F.G."/>
            <person name="Murat C."/>
            <person name="Morin E."/>
            <person name="Ndikumana S."/>
            <person name="Pagni M."/>
            <person name="Petitpierre D."/>
            <person name="Requena N."/>
            <person name="Rosikiewicz P."/>
            <person name="Riley R."/>
            <person name="Saito K."/>
            <person name="San Clemente H."/>
            <person name="Shapiro H."/>
            <person name="van Tuinen D."/>
            <person name="Becard G."/>
            <person name="Bonfante P."/>
            <person name="Paszkowski U."/>
            <person name="Shachar-Hill Y."/>
            <person name="Young J.P."/>
            <person name="Sanders I.R."/>
            <person name="Henrissat B."/>
            <person name="Rensing S.A."/>
            <person name="Grigoriev I.V."/>
            <person name="Corradi N."/>
            <person name="Roux C."/>
            <person name="Martin F."/>
        </authorList>
    </citation>
    <scope>NUCLEOTIDE SEQUENCE</scope>
    <source>
        <strain evidence="1">DAOM 197198</strain>
    </source>
</reference>
<gene>
    <name evidence="1" type="ORF">GLOINDRAFT_9941</name>
</gene>
<dbReference type="HOGENOM" id="CLU_000288_7_0_1"/>
<dbReference type="AlphaFoldDB" id="U9SYD0"/>
<organism evidence="1">
    <name type="scientific">Rhizophagus irregularis (strain DAOM 181602 / DAOM 197198 / MUCL 43194)</name>
    <name type="common">Arbuscular mycorrhizal fungus</name>
    <name type="synonym">Glomus intraradices</name>
    <dbReference type="NCBI Taxonomy" id="747089"/>
    <lineage>
        <taxon>Eukaryota</taxon>
        <taxon>Fungi</taxon>
        <taxon>Fungi incertae sedis</taxon>
        <taxon>Mucoromycota</taxon>
        <taxon>Glomeromycotina</taxon>
        <taxon>Glomeromycetes</taxon>
        <taxon>Glomerales</taxon>
        <taxon>Glomeraceae</taxon>
        <taxon>Rhizophagus</taxon>
    </lineage>
</organism>
<evidence type="ECO:0000313" key="1">
    <source>
        <dbReference type="EMBL" id="ERZ99037.1"/>
    </source>
</evidence>
<accession>U9SYD0</accession>
<sequence length="81" mass="9400">MLRCKSVNSTNRLTYETHSEAVYTSRLLNFDKLPEPKNSDDYYDERNDNIISENFSESLQINNISQLKISDADTELVNPIK</sequence>
<proteinExistence type="predicted"/>
<dbReference type="EMBL" id="KI298303">
    <property type="protein sequence ID" value="ERZ99037.1"/>
    <property type="molecule type" value="Genomic_DNA"/>
</dbReference>
<protein>
    <submittedName>
        <fullName evidence="1">Uncharacterized protein</fullName>
    </submittedName>
</protein>